<comment type="caution">
    <text evidence="4">The sequence shown here is derived from an EMBL/GenBank/DDBJ whole genome shotgun (WGS) entry which is preliminary data.</text>
</comment>
<keyword evidence="1" id="KW-0560">Oxidoreductase</keyword>
<dbReference type="InterPro" id="IPR011032">
    <property type="entry name" value="GroES-like_sf"/>
</dbReference>
<dbReference type="InterPro" id="IPR013149">
    <property type="entry name" value="ADH-like_C"/>
</dbReference>
<dbReference type="Gene3D" id="3.40.50.720">
    <property type="entry name" value="NAD(P)-binding Rossmann-like Domain"/>
    <property type="match status" value="1"/>
</dbReference>
<dbReference type="InterPro" id="IPR013154">
    <property type="entry name" value="ADH-like_N"/>
</dbReference>
<dbReference type="SUPFAM" id="SSF51735">
    <property type="entry name" value="NAD(P)-binding Rossmann-fold domains"/>
    <property type="match status" value="1"/>
</dbReference>
<evidence type="ECO:0000313" key="5">
    <source>
        <dbReference type="Proteomes" id="UP000660021"/>
    </source>
</evidence>
<keyword evidence="5" id="KW-1185">Reference proteome</keyword>
<dbReference type="Pfam" id="PF00107">
    <property type="entry name" value="ADH_zinc_N"/>
    <property type="match status" value="1"/>
</dbReference>
<evidence type="ECO:0000259" key="3">
    <source>
        <dbReference type="Pfam" id="PF08240"/>
    </source>
</evidence>
<accession>A0ABR7HT21</accession>
<gene>
    <name evidence="4" type="ORF">H8S34_07125</name>
</gene>
<feature type="domain" description="Alcohol dehydrogenase-like C-terminal" evidence="2">
    <location>
        <begin position="182"/>
        <end position="300"/>
    </location>
</feature>
<proteinExistence type="predicted"/>
<protein>
    <submittedName>
        <fullName evidence="4">Zinc-binding dehydrogenase</fullName>
    </submittedName>
</protein>
<reference evidence="4 5" key="1">
    <citation type="submission" date="2020-08" db="EMBL/GenBank/DDBJ databases">
        <title>Genome public.</title>
        <authorList>
            <person name="Liu C."/>
            <person name="Sun Q."/>
        </authorList>
    </citation>
    <scope>NUCLEOTIDE SEQUENCE [LARGE SCALE GENOMIC DNA]</scope>
    <source>
        <strain evidence="4 5">New-38</strain>
    </source>
</reference>
<dbReference type="SUPFAM" id="SSF50129">
    <property type="entry name" value="GroES-like"/>
    <property type="match status" value="1"/>
</dbReference>
<organism evidence="4 5">
    <name type="scientific">Pseudoflavonifractor hominis</name>
    <dbReference type="NCBI Taxonomy" id="2763059"/>
    <lineage>
        <taxon>Bacteria</taxon>
        <taxon>Bacillati</taxon>
        <taxon>Bacillota</taxon>
        <taxon>Clostridia</taxon>
        <taxon>Eubacteriales</taxon>
        <taxon>Oscillospiraceae</taxon>
        <taxon>Pseudoflavonifractor</taxon>
    </lineage>
</organism>
<dbReference type="PANTHER" id="PTHR43401:SF2">
    <property type="entry name" value="L-THREONINE 3-DEHYDROGENASE"/>
    <property type="match status" value="1"/>
</dbReference>
<dbReference type="InterPro" id="IPR036291">
    <property type="entry name" value="NAD(P)-bd_dom_sf"/>
</dbReference>
<dbReference type="RefSeq" id="WP_101691784.1">
    <property type="nucleotide sequence ID" value="NZ_JACOPR010000003.1"/>
</dbReference>
<dbReference type="Proteomes" id="UP000660021">
    <property type="component" value="Unassembled WGS sequence"/>
</dbReference>
<dbReference type="Gene3D" id="3.90.180.10">
    <property type="entry name" value="Medium-chain alcohol dehydrogenases, catalytic domain"/>
    <property type="match status" value="1"/>
</dbReference>
<name>A0ABR7HT21_9FIRM</name>
<feature type="domain" description="Alcohol dehydrogenase-like N-terminal" evidence="3">
    <location>
        <begin position="29"/>
        <end position="141"/>
    </location>
</feature>
<evidence type="ECO:0000259" key="2">
    <source>
        <dbReference type="Pfam" id="PF00107"/>
    </source>
</evidence>
<sequence>MIPETMKAIVVTEPRKAEVKELHTPVPAAGEVLVRVEKALICTWEQRIFSGGDVALPFVPGHEISGTVAAIGEGTFANVKVGDKVVVKTFDSCGQCEQCYRGHDNECTGNAKKRFYDGIPGTGGFAQYLAIGSERVYALPDKEADLSVAAFAEPLACCLGSLDQGEVDFGEDVVIVGGGIMGQLHNVLCKKRGARTILMEPDPARREMAKKMGADVVVDPTQCDPIQTILELTGGRGAHVCFYTVNVLSLAQDYLECLAKRGRMVYYGSFHPSGPIQIDPNKIHYSEKRITGSYSPTARHFWTASRLLGYHLIDVEPFITERYAMEDCQTAFERASSPETYRVLIDLSGD</sequence>
<dbReference type="PANTHER" id="PTHR43401">
    <property type="entry name" value="L-THREONINE 3-DEHYDROGENASE"/>
    <property type="match status" value="1"/>
</dbReference>
<evidence type="ECO:0000313" key="4">
    <source>
        <dbReference type="EMBL" id="MBC5730606.1"/>
    </source>
</evidence>
<dbReference type="Pfam" id="PF08240">
    <property type="entry name" value="ADH_N"/>
    <property type="match status" value="1"/>
</dbReference>
<dbReference type="EMBL" id="JACOPR010000003">
    <property type="protein sequence ID" value="MBC5730606.1"/>
    <property type="molecule type" value="Genomic_DNA"/>
</dbReference>
<dbReference type="InterPro" id="IPR050129">
    <property type="entry name" value="Zn_alcohol_dh"/>
</dbReference>
<evidence type="ECO:0000256" key="1">
    <source>
        <dbReference type="ARBA" id="ARBA00023002"/>
    </source>
</evidence>